<dbReference type="RefSeq" id="WP_263741058.1">
    <property type="nucleotide sequence ID" value="NZ_JAOWKZ010000004.1"/>
</dbReference>
<dbReference type="SUPFAM" id="SSF52540">
    <property type="entry name" value="P-loop containing nucleoside triphosphate hydrolases"/>
    <property type="match status" value="1"/>
</dbReference>
<name>A0ABT2ZRR0_9RHOB</name>
<comment type="caution">
    <text evidence="1">The sequence shown here is derived from an EMBL/GenBank/DDBJ whole genome shotgun (WGS) entry which is preliminary data.</text>
</comment>
<dbReference type="Gene3D" id="3.40.50.300">
    <property type="entry name" value="P-loop containing nucleotide triphosphate hydrolases"/>
    <property type="match status" value="1"/>
</dbReference>
<reference evidence="1 2" key="1">
    <citation type="submission" date="2022-10" db="EMBL/GenBank/DDBJ databases">
        <title>Defluviimonas sp. nov., isolated from ocean surface sediments.</title>
        <authorList>
            <person name="He W."/>
            <person name="Wang L."/>
            <person name="Zhang D.-F."/>
        </authorList>
    </citation>
    <scope>NUCLEOTIDE SEQUENCE [LARGE SCALE GENOMIC DNA]</scope>
    <source>
        <strain evidence="1 2">WL0050</strain>
    </source>
</reference>
<keyword evidence="2" id="KW-1185">Reference proteome</keyword>
<proteinExistence type="predicted"/>
<protein>
    <submittedName>
        <fullName evidence="1">Nodulation protein NodH</fullName>
    </submittedName>
</protein>
<organism evidence="1 2">
    <name type="scientific">Albidovulum litorale</name>
    <dbReference type="NCBI Taxonomy" id="2984134"/>
    <lineage>
        <taxon>Bacteria</taxon>
        <taxon>Pseudomonadati</taxon>
        <taxon>Pseudomonadota</taxon>
        <taxon>Alphaproteobacteria</taxon>
        <taxon>Rhodobacterales</taxon>
        <taxon>Paracoccaceae</taxon>
        <taxon>Albidovulum</taxon>
    </lineage>
</organism>
<gene>
    <name evidence="1" type="ORF">OEZ71_16135</name>
</gene>
<accession>A0ABT2ZRR0</accession>
<sequence length="471" mass="53406">MTKAFDYFVILAEMRTGSNLLEATLTQVDGLHCHGEAFNPDYVGSPKLNALFGMSMADRLKDPLALLHRIRSADGFNGFRFFFDHEPRVVDAILNDPRCAKIVLTRNPVDCYISLKIAYNTKRWQLTDVKDKIAWKPPFKPAEFEAFLQDRQEFQIRIQNALQITGQTAFYMDYEDSLRPEVINGLLKHLGFEAMIDSVADTLVRQNPEEMADKVRNFPEMEAALQRIDWSNLARTPNFEPRRGPGVPRFIAAAGAPLLYMPIQPLGDGPIRDWLSRLGKGGLAEDFTQKTLRAWMRKAPGHRSFTVIRHPLTRAHDIFAAVLDRDGQADLRRALRAQYDVALPPDEELAGMSASDYRAALLGFLRFLKVNLNGQTPHRQDMLWASQWTIIQGFAQFAPPDLLCREDRLEQDLAFLCRGAGVKSPPQAPRTEPLAPVPLAAIHDDELEDAARDAYPRDYVTFGFSRWKPLD</sequence>
<dbReference type="Proteomes" id="UP001652564">
    <property type="component" value="Unassembled WGS sequence"/>
</dbReference>
<evidence type="ECO:0000313" key="2">
    <source>
        <dbReference type="Proteomes" id="UP001652564"/>
    </source>
</evidence>
<dbReference type="InterPro" id="IPR027417">
    <property type="entry name" value="P-loop_NTPase"/>
</dbReference>
<dbReference type="EMBL" id="JAOWKZ010000004">
    <property type="protein sequence ID" value="MCV2873829.1"/>
    <property type="molecule type" value="Genomic_DNA"/>
</dbReference>
<evidence type="ECO:0000313" key="1">
    <source>
        <dbReference type="EMBL" id="MCV2873829.1"/>
    </source>
</evidence>